<protein>
    <submittedName>
        <fullName evidence="1">Uncharacterized protein</fullName>
    </submittedName>
</protein>
<dbReference type="RefSeq" id="WP_170124005.1">
    <property type="nucleotide sequence ID" value="NZ_CAKZQT010000017.1"/>
</dbReference>
<proteinExistence type="predicted"/>
<evidence type="ECO:0000313" key="2">
    <source>
        <dbReference type="Proteomes" id="UP000248330"/>
    </source>
</evidence>
<dbReference type="Proteomes" id="UP000248330">
    <property type="component" value="Unassembled WGS sequence"/>
</dbReference>
<name>A0A318E6B8_9GAMM</name>
<keyword evidence="2" id="KW-1185">Reference proteome</keyword>
<sequence length="57" mass="6234">MFTAKVNDSPEQRQAAALEEIARNSSAILANLQHIAKALSEIQKSNQSIANSALRQR</sequence>
<organism evidence="1 2">
    <name type="scientific">Sinimarinibacterium flocculans</name>
    <dbReference type="NCBI Taxonomy" id="985250"/>
    <lineage>
        <taxon>Bacteria</taxon>
        <taxon>Pseudomonadati</taxon>
        <taxon>Pseudomonadota</taxon>
        <taxon>Gammaproteobacteria</taxon>
        <taxon>Nevskiales</taxon>
        <taxon>Nevskiaceae</taxon>
        <taxon>Sinimarinibacterium</taxon>
    </lineage>
</organism>
<dbReference type="AlphaFoldDB" id="A0A318E6B8"/>
<reference evidence="1 2" key="1">
    <citation type="submission" date="2018-04" db="EMBL/GenBank/DDBJ databases">
        <title>Genomic Encyclopedia of Type Strains, Phase IV (KMG-IV): sequencing the most valuable type-strain genomes for metagenomic binning, comparative biology and taxonomic classification.</title>
        <authorList>
            <person name="Goeker M."/>
        </authorList>
    </citation>
    <scope>NUCLEOTIDE SEQUENCE [LARGE SCALE GENOMIC DNA]</scope>
    <source>
        <strain evidence="1 2">DSM 104150</strain>
    </source>
</reference>
<accession>A0A318E6B8</accession>
<comment type="caution">
    <text evidence="1">The sequence shown here is derived from an EMBL/GenBank/DDBJ whole genome shotgun (WGS) entry which is preliminary data.</text>
</comment>
<gene>
    <name evidence="1" type="ORF">C8D93_10615</name>
</gene>
<evidence type="ECO:0000313" key="1">
    <source>
        <dbReference type="EMBL" id="PXV67042.1"/>
    </source>
</evidence>
<dbReference type="EMBL" id="QICN01000006">
    <property type="protein sequence ID" value="PXV67042.1"/>
    <property type="molecule type" value="Genomic_DNA"/>
</dbReference>